<proteinExistence type="predicted"/>
<evidence type="ECO:0000313" key="1">
    <source>
        <dbReference type="EMBL" id="QGW77737.1"/>
    </source>
</evidence>
<protein>
    <submittedName>
        <fullName evidence="1">Uncharacterized protein</fullName>
    </submittedName>
</protein>
<accession>A0A6I6HHL9</accession>
<dbReference type="AlphaFoldDB" id="A0A6I6HHL9"/>
<reference evidence="1" key="1">
    <citation type="submission" date="2019-12" db="EMBL/GenBank/DDBJ databases">
        <title>Hybrid Genome Assemblies of two High G+C Isolates from Undergraduate Microbiology Courses.</title>
        <authorList>
            <person name="Ne Ville C.J."/>
            <person name="Enright D."/>
            <person name="Hernandez I."/>
            <person name="Dodsworth J."/>
            <person name="Orwin P.M."/>
        </authorList>
    </citation>
    <scope>NUCLEOTIDE SEQUENCE [LARGE SCALE GENOMIC DNA]</scope>
    <source>
        <strain evidence="1">Neo</strain>
    </source>
</reference>
<name>A0A6I6HHL9_9PSED</name>
<dbReference type="EMBL" id="CP046621">
    <property type="protein sequence ID" value="QGW77737.1"/>
    <property type="molecule type" value="Genomic_DNA"/>
</dbReference>
<dbReference type="RefSeq" id="WP_157192709.1">
    <property type="nucleotide sequence ID" value="NZ_CP046621.1"/>
</dbReference>
<keyword evidence="2" id="KW-1185">Reference proteome</keyword>
<organism evidence="1 2">
    <name type="scientific">Pseudomonas alkylphenolica</name>
    <dbReference type="NCBI Taxonomy" id="237609"/>
    <lineage>
        <taxon>Bacteria</taxon>
        <taxon>Pseudomonadati</taxon>
        <taxon>Pseudomonadota</taxon>
        <taxon>Gammaproteobacteria</taxon>
        <taxon>Pseudomonadales</taxon>
        <taxon>Pseudomonadaceae</taxon>
        <taxon>Pseudomonas</taxon>
    </lineage>
</organism>
<sequence length="99" mass="10942">MMVKAKRPGLSMEFFAPMGYYGLPALGRVQEVVVSLNQAQVDAVEHLLMAFLKRSESAQIVAKVYEDAYSSIMGSEGPASIEEKEAALEHLNNLRLQLK</sequence>
<dbReference type="Proteomes" id="UP000426235">
    <property type="component" value="Chromosome"/>
</dbReference>
<evidence type="ECO:0000313" key="2">
    <source>
        <dbReference type="Proteomes" id="UP000426235"/>
    </source>
</evidence>
<gene>
    <name evidence="1" type="ORF">GPJ81_13910</name>
</gene>